<dbReference type="InterPro" id="IPR036085">
    <property type="entry name" value="PAZ_dom_sf"/>
</dbReference>
<dbReference type="Proteomes" id="UP000008281">
    <property type="component" value="Unassembled WGS sequence"/>
</dbReference>
<dbReference type="SUPFAM" id="SSF101690">
    <property type="entry name" value="PAZ domain"/>
    <property type="match status" value="1"/>
</dbReference>
<dbReference type="KEGG" id="crq:GCK72_007214"/>
<accession>E3MIX6</accession>
<sequence length="118" mass="14147">MLETFPRFLDRECPRWDTRNIAVVNERLATFGHLSVSFAHRERQPILGRIIIENFPAMDARFWYRPCKRWISVEEYFFVNYGYDLRYPKGYVCRLIPAEYEEADCEGKAENLFPLEVS</sequence>
<dbReference type="AlphaFoldDB" id="E3MIX6"/>
<evidence type="ECO:0000313" key="2">
    <source>
        <dbReference type="Proteomes" id="UP000008281"/>
    </source>
</evidence>
<gene>
    <name evidence="1" type="ORF">CRE_09569</name>
</gene>
<dbReference type="GeneID" id="9802702"/>
<name>E3MIX6_CAERE</name>
<dbReference type="eggNOG" id="ENOG502T7B6">
    <property type="taxonomic scope" value="Eukaryota"/>
</dbReference>
<dbReference type="RefSeq" id="XP_003103890.2">
    <property type="nucleotide sequence ID" value="XM_003103842.2"/>
</dbReference>
<proteinExistence type="predicted"/>
<protein>
    <submittedName>
        <fullName evidence="1">Uncharacterized protein</fullName>
    </submittedName>
</protein>
<keyword evidence="2" id="KW-1185">Reference proteome</keyword>
<evidence type="ECO:0000313" key="1">
    <source>
        <dbReference type="EMBL" id="EFP03481.1"/>
    </source>
</evidence>
<dbReference type="OrthoDB" id="5899739at2759"/>
<reference evidence="1" key="1">
    <citation type="submission" date="2007-07" db="EMBL/GenBank/DDBJ databases">
        <title>PCAP assembly of the Caenorhabditis remanei genome.</title>
        <authorList>
            <consortium name="The Caenorhabditis remanei Sequencing Consortium"/>
            <person name="Wilson R.K."/>
        </authorList>
    </citation>
    <scope>NUCLEOTIDE SEQUENCE [LARGE SCALE GENOMIC DNA]</scope>
    <source>
        <strain evidence="1">PB4641</strain>
    </source>
</reference>
<dbReference type="HOGENOM" id="CLU_2075337_0_0_1"/>
<dbReference type="EMBL" id="DS268449">
    <property type="protein sequence ID" value="EFP03481.1"/>
    <property type="molecule type" value="Genomic_DNA"/>
</dbReference>
<dbReference type="CTD" id="9802702"/>
<organism evidence="2">
    <name type="scientific">Caenorhabditis remanei</name>
    <name type="common">Caenorhabditis vulgaris</name>
    <dbReference type="NCBI Taxonomy" id="31234"/>
    <lineage>
        <taxon>Eukaryota</taxon>
        <taxon>Metazoa</taxon>
        <taxon>Ecdysozoa</taxon>
        <taxon>Nematoda</taxon>
        <taxon>Chromadorea</taxon>
        <taxon>Rhabditida</taxon>
        <taxon>Rhabditina</taxon>
        <taxon>Rhabditomorpha</taxon>
        <taxon>Rhabditoidea</taxon>
        <taxon>Rhabditidae</taxon>
        <taxon>Peloderinae</taxon>
        <taxon>Caenorhabditis</taxon>
    </lineage>
</organism>